<dbReference type="Gene3D" id="3.30.200.20">
    <property type="entry name" value="Phosphorylase Kinase, domain 1"/>
    <property type="match status" value="1"/>
</dbReference>
<feature type="domain" description="Aminoglycoside phosphotransferase" evidence="1">
    <location>
        <begin position="23"/>
        <end position="247"/>
    </location>
</feature>
<evidence type="ECO:0000259" key="1">
    <source>
        <dbReference type="Pfam" id="PF01636"/>
    </source>
</evidence>
<dbReference type="RefSeq" id="WP_133397197.1">
    <property type="nucleotide sequence ID" value="NZ_SNAA01000012.1"/>
</dbReference>
<dbReference type="InterPro" id="IPR011009">
    <property type="entry name" value="Kinase-like_dom_sf"/>
</dbReference>
<evidence type="ECO:0000313" key="2">
    <source>
        <dbReference type="EMBL" id="TDL78287.1"/>
    </source>
</evidence>
<dbReference type="SUPFAM" id="SSF56112">
    <property type="entry name" value="Protein kinase-like (PK-like)"/>
    <property type="match status" value="1"/>
</dbReference>
<name>A0A4R6A6F1_9RHOB</name>
<organism evidence="2 3">
    <name type="scientific">Palleronia sediminis</name>
    <dbReference type="NCBI Taxonomy" id="2547833"/>
    <lineage>
        <taxon>Bacteria</taxon>
        <taxon>Pseudomonadati</taxon>
        <taxon>Pseudomonadota</taxon>
        <taxon>Alphaproteobacteria</taxon>
        <taxon>Rhodobacterales</taxon>
        <taxon>Roseobacteraceae</taxon>
        <taxon>Palleronia</taxon>
    </lineage>
</organism>
<evidence type="ECO:0000313" key="3">
    <source>
        <dbReference type="Proteomes" id="UP000295701"/>
    </source>
</evidence>
<reference evidence="2 3" key="1">
    <citation type="submission" date="2019-03" db="EMBL/GenBank/DDBJ databases">
        <title>Primorskyibacter sp. SS33 isolated from sediments.</title>
        <authorList>
            <person name="Xunke S."/>
        </authorList>
    </citation>
    <scope>NUCLEOTIDE SEQUENCE [LARGE SCALE GENOMIC DNA]</scope>
    <source>
        <strain evidence="2 3">SS33</strain>
    </source>
</reference>
<proteinExistence type="predicted"/>
<keyword evidence="3" id="KW-1185">Reference proteome</keyword>
<sequence length="323" mass="35415">MPERDPQPFLARLGWEGARHRTMAGDASSRRYERLSKGGDTAVLMDAPPEAGERIAPFLRVAHHLRAQGFSAPAILGHDAAEGWCLMEDLGDAVFARTIADPATEGDLYAAATEALVHLQAAPPPAWTEPYGPARMTAFVRPAWTDYLGRTAPPSPAWNALEERLHDLLERHAAERTVLIHRDYHAENLIWLPERTGIARVGMLDFQDALAGHPAYDLASLVDDVRRDVSPRAEARVIRTYCDLTGSGEAALRTALAVQSVQRNLRILGVFAGLAASRGKPRYLSLLPRVWGNLLRRLDEPGLHLLRTDILSVLPAPPVRAAA</sequence>
<accession>A0A4R6A6F1</accession>
<keyword evidence="2" id="KW-0808">Transferase</keyword>
<dbReference type="AlphaFoldDB" id="A0A4R6A6F1"/>
<dbReference type="EMBL" id="SNAA01000012">
    <property type="protein sequence ID" value="TDL78287.1"/>
    <property type="molecule type" value="Genomic_DNA"/>
</dbReference>
<dbReference type="Proteomes" id="UP000295701">
    <property type="component" value="Unassembled WGS sequence"/>
</dbReference>
<comment type="caution">
    <text evidence="2">The sequence shown here is derived from an EMBL/GenBank/DDBJ whole genome shotgun (WGS) entry which is preliminary data.</text>
</comment>
<dbReference type="OrthoDB" id="9809275at2"/>
<dbReference type="Pfam" id="PF01636">
    <property type="entry name" value="APH"/>
    <property type="match status" value="1"/>
</dbReference>
<dbReference type="GO" id="GO:0016740">
    <property type="term" value="F:transferase activity"/>
    <property type="evidence" value="ECO:0007669"/>
    <property type="project" value="UniProtKB-KW"/>
</dbReference>
<dbReference type="Gene3D" id="3.90.1200.10">
    <property type="match status" value="1"/>
</dbReference>
<dbReference type="InterPro" id="IPR002575">
    <property type="entry name" value="Aminoglycoside_PTrfase"/>
</dbReference>
<gene>
    <name evidence="2" type="ORF">E2L08_11310</name>
</gene>
<protein>
    <submittedName>
        <fullName evidence="2">Aminoglycoside phosphotransferase</fullName>
    </submittedName>
</protein>